<name>A0ABR1FSF9_AURAN</name>
<proteinExistence type="predicted"/>
<organism evidence="7 8">
    <name type="scientific">Aureococcus anophagefferens</name>
    <name type="common">Harmful bloom alga</name>
    <dbReference type="NCBI Taxonomy" id="44056"/>
    <lineage>
        <taxon>Eukaryota</taxon>
        <taxon>Sar</taxon>
        <taxon>Stramenopiles</taxon>
        <taxon>Ochrophyta</taxon>
        <taxon>Pelagophyceae</taxon>
        <taxon>Pelagomonadales</taxon>
        <taxon>Pelagomonadaceae</taxon>
        <taxon>Aureococcus</taxon>
    </lineage>
</organism>
<comment type="subcellular location">
    <subcellularLocation>
        <location evidence="1">Membrane</location>
        <topology evidence="1">Multi-pass membrane protein</topology>
    </subcellularLocation>
</comment>
<sequence length="434" mass="48982">MGDFPDFTNIDGEALMLYPDGTVLRTVMLSMGLTCPLHFGKLPFDRHKCDISFETYMDDSTELNLVAKGGEVGDEYSGVSVYSTSRLEHTTWIVENNVDGFKHVGRNTVTKTHGLMSTRPDSLDDIDQDWDTVIGQLEFRRNPRYYVVNGLVPDLIFLGFVYLGFFVDRHSVPGRVAIVSMGLLVERTLINSIFETIPQISYNCWLTDFLAASQILIFLCAVQYGVVCFCVAKEHEARDFMLTLARHKTAVRSFKAAAPGPVFVDVDDDDGVEAPALRLTAAEAAEASRPRRLADADARAREVHSIVDYVRRKYTADGYYAPTDPLDARRCRRLLRSFNVFCSSRVLDHVYDGAPRDAAGRLTFAEFLELLSTIEQRFELARFERTETRYGYAAVDRFMGFDLSLRCDVAARAVFPAAVLLKTWIFFSVWSSYV</sequence>
<evidence type="ECO:0000313" key="8">
    <source>
        <dbReference type="Proteomes" id="UP001363151"/>
    </source>
</evidence>
<keyword evidence="4 5" id="KW-0472">Membrane</keyword>
<dbReference type="Proteomes" id="UP001363151">
    <property type="component" value="Unassembled WGS sequence"/>
</dbReference>
<evidence type="ECO:0000256" key="5">
    <source>
        <dbReference type="SAM" id="Phobius"/>
    </source>
</evidence>
<protein>
    <recommendedName>
        <fullName evidence="6">Neurotransmitter-gated ion-channel ligand-binding domain-containing protein</fullName>
    </recommendedName>
</protein>
<dbReference type="InterPro" id="IPR036734">
    <property type="entry name" value="Neur_chan_lig-bd_sf"/>
</dbReference>
<keyword evidence="8" id="KW-1185">Reference proteome</keyword>
<dbReference type="Pfam" id="PF02931">
    <property type="entry name" value="Neur_chan_LBD"/>
    <property type="match status" value="1"/>
</dbReference>
<keyword evidence="2 5" id="KW-0812">Transmembrane</keyword>
<evidence type="ECO:0000259" key="6">
    <source>
        <dbReference type="Pfam" id="PF02931"/>
    </source>
</evidence>
<reference evidence="7 8" key="1">
    <citation type="submission" date="2024-03" db="EMBL/GenBank/DDBJ databases">
        <title>Aureococcus anophagefferens CCMP1851 and Kratosvirus quantuckense: Draft genome of a second virus-susceptible host strain in the model system.</title>
        <authorList>
            <person name="Chase E."/>
            <person name="Truchon A.R."/>
            <person name="Schepens W."/>
            <person name="Wilhelm S.W."/>
        </authorList>
    </citation>
    <scope>NUCLEOTIDE SEQUENCE [LARGE SCALE GENOMIC DNA]</scope>
    <source>
        <strain evidence="7 8">CCMP1851</strain>
    </source>
</reference>
<accession>A0ABR1FSF9</accession>
<dbReference type="InterPro" id="IPR006202">
    <property type="entry name" value="Neur_chan_lig-bd"/>
</dbReference>
<dbReference type="InterPro" id="IPR038050">
    <property type="entry name" value="Neuro_actylchol_rec"/>
</dbReference>
<feature type="transmembrane region" description="Helical" evidence="5">
    <location>
        <begin position="146"/>
        <end position="167"/>
    </location>
</feature>
<dbReference type="InterPro" id="IPR006201">
    <property type="entry name" value="Neur_channel"/>
</dbReference>
<dbReference type="InterPro" id="IPR036719">
    <property type="entry name" value="Neuro-gated_channel_TM_sf"/>
</dbReference>
<comment type="caution">
    <text evidence="7">The sequence shown here is derived from an EMBL/GenBank/DDBJ whole genome shotgun (WGS) entry which is preliminary data.</text>
</comment>
<evidence type="ECO:0000313" key="7">
    <source>
        <dbReference type="EMBL" id="KAK7237387.1"/>
    </source>
</evidence>
<feature type="transmembrane region" description="Helical" evidence="5">
    <location>
        <begin position="209"/>
        <end position="232"/>
    </location>
</feature>
<dbReference type="SUPFAM" id="SSF63712">
    <property type="entry name" value="Nicotinic receptor ligand binding domain-like"/>
    <property type="match status" value="1"/>
</dbReference>
<feature type="domain" description="Neurotransmitter-gated ion-channel ligand-binding" evidence="6">
    <location>
        <begin position="14"/>
        <end position="75"/>
    </location>
</feature>
<gene>
    <name evidence="7" type="ORF">SO694_00095012</name>
</gene>
<feature type="transmembrane region" description="Helical" evidence="5">
    <location>
        <begin position="409"/>
        <end position="430"/>
    </location>
</feature>
<evidence type="ECO:0000256" key="1">
    <source>
        <dbReference type="ARBA" id="ARBA00004141"/>
    </source>
</evidence>
<dbReference type="EMBL" id="JBBJCI010000251">
    <property type="protein sequence ID" value="KAK7237387.1"/>
    <property type="molecule type" value="Genomic_DNA"/>
</dbReference>
<evidence type="ECO:0000256" key="4">
    <source>
        <dbReference type="ARBA" id="ARBA00023136"/>
    </source>
</evidence>
<dbReference type="Gene3D" id="2.70.170.10">
    <property type="entry name" value="Neurotransmitter-gated ion-channel ligand-binding domain"/>
    <property type="match status" value="1"/>
</dbReference>
<dbReference type="PANTHER" id="PTHR18945">
    <property type="entry name" value="NEUROTRANSMITTER GATED ION CHANNEL"/>
    <property type="match status" value="1"/>
</dbReference>
<keyword evidence="3 5" id="KW-1133">Transmembrane helix</keyword>
<dbReference type="SUPFAM" id="SSF90112">
    <property type="entry name" value="Neurotransmitter-gated ion-channel transmembrane pore"/>
    <property type="match status" value="1"/>
</dbReference>
<evidence type="ECO:0000256" key="3">
    <source>
        <dbReference type="ARBA" id="ARBA00022989"/>
    </source>
</evidence>
<dbReference type="Gene3D" id="1.20.58.390">
    <property type="entry name" value="Neurotransmitter-gated ion-channel transmembrane domain"/>
    <property type="match status" value="1"/>
</dbReference>
<evidence type="ECO:0000256" key="2">
    <source>
        <dbReference type="ARBA" id="ARBA00022692"/>
    </source>
</evidence>